<dbReference type="InterPro" id="IPR005625">
    <property type="entry name" value="PepSY-ass_TM"/>
</dbReference>
<keyword evidence="1" id="KW-1133">Transmembrane helix</keyword>
<dbReference type="AlphaFoldDB" id="A0A9D1X7D4"/>
<dbReference type="PANTHER" id="PTHR34219">
    <property type="entry name" value="IRON-REGULATED INNER MEMBRANE PROTEIN-RELATED"/>
    <property type="match status" value="1"/>
</dbReference>
<dbReference type="Pfam" id="PF03929">
    <property type="entry name" value="PepSY_TM"/>
    <property type="match status" value="1"/>
</dbReference>
<dbReference type="PANTHER" id="PTHR34219:SF6">
    <property type="entry name" value="BLR3280 PROTEIN"/>
    <property type="match status" value="1"/>
</dbReference>
<keyword evidence="1" id="KW-0472">Membrane</keyword>
<keyword evidence="1" id="KW-0812">Transmembrane</keyword>
<gene>
    <name evidence="2" type="ORF">H9977_04450</name>
</gene>
<name>A0A9D1X7D4_9BACT</name>
<sequence>MRKWHKIALAIHRVLGTVLSLLFAAWFLSGLVMIYHTFPKVSEADRLARQESLVADSLPAWEEIQKRLPEGEQVKSVRLTRDWGQTLFHIRTDQGEHTLTADGSVRQPVDSVRLQRIAERWNPSPIVRVDTLRKLEQWIPFASYRRHFPIYKYYYDDEAGHQLYLSSKTGEALQYTSRDSRFWALLGAVPHWVYFTALRQDVDRWKAVVIVLSAAGSLLCVAGIYLGIRDVRLARRRQRLTPYKRFWYKWHHILGTVFGLFVLTFCFSGMMSLVDVEDLGIRSRLDFSPIQRLENMRPTEYALDYREVIKNNSGKIRQMTWEHFGPIPFYHLRTDKGQVRIDARYHDPSRALNLTPVDLRPILAAVHGDTATIRLTQLTAYDHYYLARSGHLSLPVWLATVDDANHSRYYINPSTGRCRYFGRTERWQHWLYPALHSLRLQPLIAHPWAWNLVMWGLMLGGTLVSFTGLRLAINYLRRKFKR</sequence>
<dbReference type="Proteomes" id="UP000886740">
    <property type="component" value="Unassembled WGS sequence"/>
</dbReference>
<dbReference type="EMBL" id="DXEL01000034">
    <property type="protein sequence ID" value="HIX74273.1"/>
    <property type="molecule type" value="Genomic_DNA"/>
</dbReference>
<comment type="caution">
    <text evidence="2">The sequence shown here is derived from an EMBL/GenBank/DDBJ whole genome shotgun (WGS) entry which is preliminary data.</text>
</comment>
<evidence type="ECO:0000313" key="2">
    <source>
        <dbReference type="EMBL" id="HIX74273.1"/>
    </source>
</evidence>
<evidence type="ECO:0000313" key="3">
    <source>
        <dbReference type="Proteomes" id="UP000886740"/>
    </source>
</evidence>
<reference evidence="2" key="1">
    <citation type="journal article" date="2021" name="PeerJ">
        <title>Extensive microbial diversity within the chicken gut microbiome revealed by metagenomics and culture.</title>
        <authorList>
            <person name="Gilroy R."/>
            <person name="Ravi A."/>
            <person name="Getino M."/>
            <person name="Pursley I."/>
            <person name="Horton D.L."/>
            <person name="Alikhan N.F."/>
            <person name="Baker D."/>
            <person name="Gharbi K."/>
            <person name="Hall N."/>
            <person name="Watson M."/>
            <person name="Adriaenssens E.M."/>
            <person name="Foster-Nyarko E."/>
            <person name="Jarju S."/>
            <person name="Secka A."/>
            <person name="Antonio M."/>
            <person name="Oren A."/>
            <person name="Chaudhuri R.R."/>
            <person name="La Ragione R."/>
            <person name="Hildebrand F."/>
            <person name="Pallen M.J."/>
        </authorList>
    </citation>
    <scope>NUCLEOTIDE SEQUENCE</scope>
    <source>
        <strain evidence="2">ChiGjej6B6-14162</strain>
    </source>
</reference>
<feature type="transmembrane region" description="Helical" evidence="1">
    <location>
        <begin position="249"/>
        <end position="274"/>
    </location>
</feature>
<protein>
    <submittedName>
        <fullName evidence="2">PepSY domain-containing protein</fullName>
    </submittedName>
</protein>
<organism evidence="2 3">
    <name type="scientific">Candidatus Parabacteroides intestinipullorum</name>
    <dbReference type="NCBI Taxonomy" id="2838723"/>
    <lineage>
        <taxon>Bacteria</taxon>
        <taxon>Pseudomonadati</taxon>
        <taxon>Bacteroidota</taxon>
        <taxon>Bacteroidia</taxon>
        <taxon>Bacteroidales</taxon>
        <taxon>Tannerellaceae</taxon>
        <taxon>Parabacteroides</taxon>
    </lineage>
</organism>
<feature type="transmembrane region" description="Helical" evidence="1">
    <location>
        <begin position="448"/>
        <end position="473"/>
    </location>
</feature>
<reference evidence="2" key="2">
    <citation type="submission" date="2021-04" db="EMBL/GenBank/DDBJ databases">
        <authorList>
            <person name="Gilroy R."/>
        </authorList>
    </citation>
    <scope>NUCLEOTIDE SEQUENCE</scope>
    <source>
        <strain evidence="2">ChiGjej6B6-14162</strain>
    </source>
</reference>
<proteinExistence type="predicted"/>
<feature type="transmembrane region" description="Helical" evidence="1">
    <location>
        <begin position="205"/>
        <end position="228"/>
    </location>
</feature>
<accession>A0A9D1X7D4</accession>
<evidence type="ECO:0000256" key="1">
    <source>
        <dbReference type="SAM" id="Phobius"/>
    </source>
</evidence>